<sequence length="108" mass="12942">RKILWPDTISNNQLWEITNQIQEEEEIRKKRWKWIGHTLRRATKASHKASPSMESTRPKEKRRTKGHTMPTSEDRNEKNKQQLDRTRKEGRGQSGLENVGRWPMPLWV</sequence>
<protein>
    <submittedName>
        <fullName evidence="2">Uncharacterized protein</fullName>
    </submittedName>
</protein>
<organism evidence="2">
    <name type="scientific">Schistosoma haematobium</name>
    <name type="common">Blood fluke</name>
    <dbReference type="NCBI Taxonomy" id="6185"/>
    <lineage>
        <taxon>Eukaryota</taxon>
        <taxon>Metazoa</taxon>
        <taxon>Spiralia</taxon>
        <taxon>Lophotrochozoa</taxon>
        <taxon>Platyhelminthes</taxon>
        <taxon>Trematoda</taxon>
        <taxon>Digenea</taxon>
        <taxon>Strigeidida</taxon>
        <taxon>Schistosomatoidea</taxon>
        <taxon>Schistosomatidae</taxon>
        <taxon>Schistosoma</taxon>
    </lineage>
</organism>
<feature type="non-terminal residue" evidence="2">
    <location>
        <position position="1"/>
    </location>
</feature>
<evidence type="ECO:0000313" key="2">
    <source>
        <dbReference type="EMBL" id="KGB33801.1"/>
    </source>
</evidence>
<feature type="region of interest" description="Disordered" evidence="1">
    <location>
        <begin position="39"/>
        <end position="108"/>
    </location>
</feature>
<dbReference type="AlphaFoldDB" id="A0A095AIJ7"/>
<proteinExistence type="predicted"/>
<name>A0A095AIJ7_SCHHA</name>
<feature type="compositionally biased region" description="Basic and acidic residues" evidence="1">
    <location>
        <begin position="72"/>
        <end position="91"/>
    </location>
</feature>
<dbReference type="STRING" id="6185.A0A095AIJ7"/>
<accession>A0A095AIJ7</accession>
<dbReference type="EMBL" id="KL250569">
    <property type="protein sequence ID" value="KGB33801.1"/>
    <property type="molecule type" value="Genomic_DNA"/>
</dbReference>
<gene>
    <name evidence="2" type="ORF">MS3_01982</name>
</gene>
<evidence type="ECO:0000256" key="1">
    <source>
        <dbReference type="SAM" id="MobiDB-lite"/>
    </source>
</evidence>
<reference evidence="2" key="1">
    <citation type="journal article" date="2012" name="Nat. Genet.">
        <title>Whole-genome sequence of Schistosoma haematobium.</title>
        <authorList>
            <person name="Young N.D."/>
            <person name="Jex A.R."/>
            <person name="Li B."/>
            <person name="Liu S."/>
            <person name="Yang L."/>
            <person name="Xiong Z."/>
            <person name="Li Y."/>
            <person name="Cantacessi C."/>
            <person name="Hall R.S."/>
            <person name="Xu X."/>
            <person name="Chen F."/>
            <person name="Wu X."/>
            <person name="Zerlotini A."/>
            <person name="Oliveira G."/>
            <person name="Hofmann A."/>
            <person name="Zhang G."/>
            <person name="Fang X."/>
            <person name="Kang Y."/>
            <person name="Campbell B.E."/>
            <person name="Loukas A."/>
            <person name="Ranganathan S."/>
            <person name="Rollinson D."/>
            <person name="Rinaldi G."/>
            <person name="Brindley P.J."/>
            <person name="Yang H."/>
            <person name="Wang J."/>
            <person name="Wang J."/>
            <person name="Gasser R.B."/>
        </authorList>
    </citation>
    <scope>NUCLEOTIDE SEQUENCE [LARGE SCALE GENOMIC DNA]</scope>
</reference>